<gene>
    <name evidence="2" type="ORF">NOG11_01925</name>
</gene>
<keyword evidence="1" id="KW-0812">Transmembrane</keyword>
<dbReference type="AlphaFoldDB" id="A0A9X2L6U6"/>
<protein>
    <submittedName>
        <fullName evidence="2">Uncharacterized protein</fullName>
    </submittedName>
</protein>
<organism evidence="2 3">
    <name type="scientific">Parvularcula maris</name>
    <dbReference type="NCBI Taxonomy" id="2965077"/>
    <lineage>
        <taxon>Bacteria</taxon>
        <taxon>Pseudomonadati</taxon>
        <taxon>Pseudomonadota</taxon>
        <taxon>Alphaproteobacteria</taxon>
        <taxon>Parvularculales</taxon>
        <taxon>Parvularculaceae</taxon>
        <taxon>Parvularcula</taxon>
    </lineage>
</organism>
<dbReference type="EMBL" id="JANIBC010000001">
    <property type="protein sequence ID" value="MCQ8184135.1"/>
    <property type="molecule type" value="Genomic_DNA"/>
</dbReference>
<dbReference type="RefSeq" id="WP_256617942.1">
    <property type="nucleotide sequence ID" value="NZ_JANIBC010000001.1"/>
</dbReference>
<sequence>MTDSQLPEDAPAASDERRDAFRKARAMVVWTVAVVLAAITAVVVFAPPAFMEFRLSVLLKLGAGVVATVVLASVLMAASFYSNRTGHDDEPSGH</sequence>
<accession>A0A9X2L6U6</accession>
<dbReference type="Proteomes" id="UP001142610">
    <property type="component" value="Unassembled WGS sequence"/>
</dbReference>
<name>A0A9X2L6U6_9PROT</name>
<evidence type="ECO:0000256" key="1">
    <source>
        <dbReference type="SAM" id="Phobius"/>
    </source>
</evidence>
<keyword evidence="1" id="KW-0472">Membrane</keyword>
<proteinExistence type="predicted"/>
<feature type="transmembrane region" description="Helical" evidence="1">
    <location>
        <begin position="58"/>
        <end position="81"/>
    </location>
</feature>
<evidence type="ECO:0000313" key="2">
    <source>
        <dbReference type="EMBL" id="MCQ8184135.1"/>
    </source>
</evidence>
<evidence type="ECO:0000313" key="3">
    <source>
        <dbReference type="Proteomes" id="UP001142610"/>
    </source>
</evidence>
<keyword evidence="3" id="KW-1185">Reference proteome</keyword>
<comment type="caution">
    <text evidence="2">The sequence shown here is derived from an EMBL/GenBank/DDBJ whole genome shotgun (WGS) entry which is preliminary data.</text>
</comment>
<keyword evidence="1" id="KW-1133">Transmembrane helix</keyword>
<reference evidence="2" key="1">
    <citation type="submission" date="2022-07" db="EMBL/GenBank/DDBJ databases">
        <title>Parvularcula maris sp. nov., an algicidal bacterium isolated from seawater.</title>
        <authorList>
            <person name="Li F."/>
        </authorList>
    </citation>
    <scope>NUCLEOTIDE SEQUENCE</scope>
    <source>
        <strain evidence="2">BGMRC 0090</strain>
    </source>
</reference>
<feature type="transmembrane region" description="Helical" evidence="1">
    <location>
        <begin position="27"/>
        <end position="46"/>
    </location>
</feature>